<keyword evidence="5" id="KW-1185">Reference proteome</keyword>
<sequence>MASFETPPPSLRQGVRIAPPESNVTVEEVLLAVGEQVGYDNLSFASRMNKAVVVFMKDEQLVHQLIESGVFIRDSFVQVSPLSVPSTRITVSGVPPFIPDELLGNELQRFGKFASGFKTVTLGCKDPKLRHVQSLRRQVFMFLDSPTQTLEVSFRVKHGHGSYMVYASSGQLKCFECGDVGHKRFACPHRQQALTAGEAAAPETPSADEACGPGADDVAPGDGSDVAGLADAGGVAADRGVADAAGGEVKEGNVEKQSQSEQQQVPPQVESHSECVGATAQSQSGITGEVASTSLTRDHTGITSSITRDHTGIPSGEQGGGLFSSQASCASDDMEFDSESDTVSIGEINLSTDLYSLEEIDRFLNETFKRSVKVTDYFKDTEKFIKSVAVLKRLVGFDLLDKKKRYRLKKHITTLRKEKGRRTSKRIRTSNDHDT</sequence>
<gene>
    <name evidence="4" type="ORF">EPR50_G00183800</name>
</gene>
<feature type="region of interest" description="Disordered" evidence="2">
    <location>
        <begin position="196"/>
        <end position="324"/>
    </location>
</feature>
<feature type="compositionally biased region" description="Low complexity" evidence="2">
    <location>
        <begin position="257"/>
        <end position="270"/>
    </location>
</feature>
<dbReference type="PROSITE" id="PS50158">
    <property type="entry name" value="ZF_CCHC"/>
    <property type="match status" value="1"/>
</dbReference>
<feature type="domain" description="CCHC-type" evidence="3">
    <location>
        <begin position="173"/>
        <end position="188"/>
    </location>
</feature>
<comment type="caution">
    <text evidence="4">The sequence shown here is derived from an EMBL/GenBank/DDBJ whole genome shotgun (WGS) entry which is preliminary data.</text>
</comment>
<keyword evidence="1" id="KW-0479">Metal-binding</keyword>
<evidence type="ECO:0000259" key="3">
    <source>
        <dbReference type="PROSITE" id="PS50158"/>
    </source>
</evidence>
<dbReference type="InterPro" id="IPR001878">
    <property type="entry name" value="Znf_CCHC"/>
</dbReference>
<organism evidence="4 5">
    <name type="scientific">Perca flavescens</name>
    <name type="common">American yellow perch</name>
    <name type="synonym">Morone flavescens</name>
    <dbReference type="NCBI Taxonomy" id="8167"/>
    <lineage>
        <taxon>Eukaryota</taxon>
        <taxon>Metazoa</taxon>
        <taxon>Chordata</taxon>
        <taxon>Craniata</taxon>
        <taxon>Vertebrata</taxon>
        <taxon>Euteleostomi</taxon>
        <taxon>Actinopterygii</taxon>
        <taxon>Neopterygii</taxon>
        <taxon>Teleostei</taxon>
        <taxon>Neoteleostei</taxon>
        <taxon>Acanthomorphata</taxon>
        <taxon>Eupercaria</taxon>
        <taxon>Perciformes</taxon>
        <taxon>Percoidei</taxon>
        <taxon>Percidae</taxon>
        <taxon>Percinae</taxon>
        <taxon>Perca</taxon>
    </lineage>
</organism>
<evidence type="ECO:0000313" key="5">
    <source>
        <dbReference type="Proteomes" id="UP000295070"/>
    </source>
</evidence>
<dbReference type="Proteomes" id="UP000295070">
    <property type="component" value="Chromosome 18"/>
</dbReference>
<keyword evidence="1" id="KW-0862">Zinc</keyword>
<dbReference type="EMBL" id="SCKG01000018">
    <property type="protein sequence ID" value="TDH00073.1"/>
    <property type="molecule type" value="Genomic_DNA"/>
</dbReference>
<feature type="compositionally biased region" description="Low complexity" evidence="2">
    <location>
        <begin position="210"/>
        <end position="247"/>
    </location>
</feature>
<dbReference type="GO" id="GO:0008270">
    <property type="term" value="F:zinc ion binding"/>
    <property type="evidence" value="ECO:0007669"/>
    <property type="project" value="UniProtKB-KW"/>
</dbReference>
<feature type="compositionally biased region" description="Polar residues" evidence="2">
    <location>
        <begin position="279"/>
        <end position="306"/>
    </location>
</feature>
<evidence type="ECO:0000256" key="2">
    <source>
        <dbReference type="SAM" id="MobiDB-lite"/>
    </source>
</evidence>
<accession>A0A484CDH3</accession>
<reference evidence="4 5" key="1">
    <citation type="submission" date="2019-01" db="EMBL/GenBank/DDBJ databases">
        <title>A chromosome-scale genome assembly of the yellow perch, Perca flavescens.</title>
        <authorList>
            <person name="Feron R."/>
            <person name="Morvezen R."/>
            <person name="Bestin A."/>
            <person name="Haffray P."/>
            <person name="Klopp C."/>
            <person name="Zahm M."/>
            <person name="Cabau C."/>
            <person name="Roques C."/>
            <person name="Donnadieu C."/>
            <person name="Bouchez O."/>
            <person name="Christie M."/>
            <person name="Larson W."/>
            <person name="Guiguen Y."/>
        </authorList>
    </citation>
    <scope>NUCLEOTIDE SEQUENCE [LARGE SCALE GENOMIC DNA]</scope>
    <source>
        <strain evidence="4">YP-PL-M2</strain>
        <tissue evidence="4">Blood</tissue>
    </source>
</reference>
<dbReference type="STRING" id="8167.A0A484CDH3"/>
<protein>
    <recommendedName>
        <fullName evidence="3">CCHC-type domain-containing protein</fullName>
    </recommendedName>
</protein>
<keyword evidence="1" id="KW-0863">Zinc-finger</keyword>
<name>A0A484CDH3_PERFV</name>
<proteinExistence type="predicted"/>
<evidence type="ECO:0000313" key="4">
    <source>
        <dbReference type="EMBL" id="TDH00073.1"/>
    </source>
</evidence>
<dbReference type="AlphaFoldDB" id="A0A484CDH3"/>
<dbReference type="GO" id="GO:0003676">
    <property type="term" value="F:nucleic acid binding"/>
    <property type="evidence" value="ECO:0007669"/>
    <property type="project" value="InterPro"/>
</dbReference>
<evidence type="ECO:0000256" key="1">
    <source>
        <dbReference type="PROSITE-ProRule" id="PRU00047"/>
    </source>
</evidence>